<protein>
    <submittedName>
        <fullName evidence="1">Uncharacterized protein</fullName>
    </submittedName>
</protein>
<sequence length="85" mass="9181">MLNDGDANAATRVFDLLLNAMPDGQEAVDADIDSFAWGDNEQEPMMLDSVGGMLKKLGGMFKKGFRDSQRQKKYALISVSAALPG</sequence>
<reference evidence="2" key="1">
    <citation type="submission" date="2015-03" db="EMBL/GenBank/DDBJ databases">
        <title>Draft genome sequence of a novel methanotroph (Sn10-6) isolated from flooded ricefield rhizosphere in India.</title>
        <authorList>
            <person name="Pandit P.S."/>
            <person name="Pore S.D."/>
            <person name="Arora P."/>
            <person name="Kapse N.G."/>
            <person name="Dhakephalkar P.K."/>
            <person name="Rahalkar M.C."/>
        </authorList>
    </citation>
    <scope>NUCLEOTIDE SEQUENCE [LARGE SCALE GENOMIC DNA]</scope>
    <source>
        <strain evidence="2">Sn10-6</strain>
    </source>
</reference>
<evidence type="ECO:0000313" key="1">
    <source>
        <dbReference type="EMBL" id="KJV08054.1"/>
    </source>
</evidence>
<organism evidence="1 2">
    <name type="scientific">Methylocucumis oryzae</name>
    <dbReference type="NCBI Taxonomy" id="1632867"/>
    <lineage>
        <taxon>Bacteria</taxon>
        <taxon>Pseudomonadati</taxon>
        <taxon>Pseudomonadota</taxon>
        <taxon>Gammaproteobacteria</taxon>
        <taxon>Methylococcales</taxon>
        <taxon>Methylococcaceae</taxon>
        <taxon>Methylocucumis</taxon>
    </lineage>
</organism>
<proteinExistence type="predicted"/>
<dbReference type="RefSeq" id="WP_045777693.1">
    <property type="nucleotide sequence ID" value="NZ_LAJX01000004.1"/>
</dbReference>
<evidence type="ECO:0000313" key="2">
    <source>
        <dbReference type="Proteomes" id="UP000033684"/>
    </source>
</evidence>
<keyword evidence="2" id="KW-1185">Reference proteome</keyword>
<dbReference type="Proteomes" id="UP000033684">
    <property type="component" value="Unassembled WGS sequence"/>
</dbReference>
<accession>A0A0F3IR45</accession>
<comment type="caution">
    <text evidence="1">The sequence shown here is derived from an EMBL/GenBank/DDBJ whole genome shotgun (WGS) entry which is preliminary data.</text>
</comment>
<name>A0A0F3IR45_9GAMM</name>
<dbReference type="AlphaFoldDB" id="A0A0F3IR45"/>
<reference evidence="1 2" key="2">
    <citation type="journal article" date="2016" name="Microb. Ecol.">
        <title>Genome Characteristics of a Novel Type I Methanotroph (Sn10-6) Isolated from a Flooded Indian Rice Field.</title>
        <authorList>
            <person name="Rahalkar M.C."/>
            <person name="Pandit P.S."/>
            <person name="Dhakephalkar P.K."/>
            <person name="Pore S."/>
            <person name="Arora P."/>
            <person name="Kapse N."/>
        </authorList>
    </citation>
    <scope>NUCLEOTIDE SEQUENCE [LARGE SCALE GENOMIC DNA]</scope>
    <source>
        <strain evidence="1 2">Sn10-6</strain>
    </source>
</reference>
<dbReference type="EMBL" id="LAJX01000004">
    <property type="protein sequence ID" value="KJV08054.1"/>
    <property type="molecule type" value="Genomic_DNA"/>
</dbReference>
<gene>
    <name evidence="1" type="ORF">VZ94_00385</name>
</gene>